<evidence type="ECO:0000313" key="1">
    <source>
        <dbReference type="EMBL" id="THD67892.1"/>
    </source>
</evidence>
<protein>
    <submittedName>
        <fullName evidence="1">Uncharacterized protein</fullName>
    </submittedName>
</protein>
<comment type="caution">
    <text evidence="1">The sequence shown here is derived from an EMBL/GenBank/DDBJ whole genome shotgun (WGS) entry which is preliminary data.</text>
</comment>
<dbReference type="AlphaFoldDB" id="A0A4S3M0F7"/>
<keyword evidence="2" id="KW-1185">Reference proteome</keyword>
<evidence type="ECO:0000313" key="2">
    <source>
        <dbReference type="Proteomes" id="UP000305939"/>
    </source>
</evidence>
<name>A0A4S3M0F7_9FLAO</name>
<dbReference type="EMBL" id="SSMC01000002">
    <property type="protein sequence ID" value="THD67892.1"/>
    <property type="molecule type" value="Genomic_DNA"/>
</dbReference>
<dbReference type="OrthoDB" id="1436368at2"/>
<dbReference type="Proteomes" id="UP000305939">
    <property type="component" value="Unassembled WGS sequence"/>
</dbReference>
<reference evidence="1 2" key="1">
    <citation type="submission" date="2019-04" db="EMBL/GenBank/DDBJ databases">
        <title>Draft genome sequence of Robertkochia marina CC-AMO-30D.</title>
        <authorList>
            <person name="Hameed A."/>
            <person name="Lin S.-Y."/>
            <person name="Shahina M."/>
            <person name="Lai W.-A."/>
            <person name="Young C.-C."/>
        </authorList>
    </citation>
    <scope>NUCLEOTIDE SEQUENCE [LARGE SCALE GENOMIC DNA]</scope>
    <source>
        <strain evidence="1 2">CC-AMO-30D</strain>
    </source>
</reference>
<accession>A0A4S3M0F7</accession>
<proteinExistence type="predicted"/>
<sequence>MINSRIFVFLIILLLPFNYIKGQDHAGEFEYLIDSHPGTIDNAMKDSGYRFVRTDREHGNSIQYWWNADENQCVSIEVDNSRVIAVLNVSEGECYQTDDTSDSYQSNYIPGPGNFDAMSVAYDRGYTDGLRNRSFENNYFSAKLQKSAYTNGYSKGVKLREQGEQNSLSAIANYRKLEGVSVRQAYAVLQNDGFQEVLSHQLGGNSYRTWFNNTTGQCINTVIRSGYVNEILISAHCLEN</sequence>
<dbReference type="RefSeq" id="WP_136336097.1">
    <property type="nucleotide sequence ID" value="NZ_QXMP01000012.1"/>
</dbReference>
<gene>
    <name evidence="1" type="ORF">E7Z59_09590</name>
</gene>
<organism evidence="1 2">
    <name type="scientific">Robertkochia marina</name>
    <dbReference type="NCBI Taxonomy" id="1227945"/>
    <lineage>
        <taxon>Bacteria</taxon>
        <taxon>Pseudomonadati</taxon>
        <taxon>Bacteroidota</taxon>
        <taxon>Flavobacteriia</taxon>
        <taxon>Flavobacteriales</taxon>
        <taxon>Flavobacteriaceae</taxon>
        <taxon>Robertkochia</taxon>
    </lineage>
</organism>